<proteinExistence type="predicted"/>
<evidence type="ECO:0000313" key="2">
    <source>
        <dbReference type="Proteomes" id="UP000774000"/>
    </source>
</evidence>
<keyword evidence="2" id="KW-1185">Reference proteome</keyword>
<dbReference type="RefSeq" id="WP_204700343.1">
    <property type="nucleotide sequence ID" value="NZ_JAFBDQ010000002.1"/>
</dbReference>
<protein>
    <submittedName>
        <fullName evidence="1">Uncharacterized protein</fullName>
    </submittedName>
</protein>
<gene>
    <name evidence="1" type="ORF">JOC47_000440</name>
</gene>
<dbReference type="EMBL" id="JAFBDQ010000002">
    <property type="protein sequence ID" value="MBM7555615.1"/>
    <property type="molecule type" value="Genomic_DNA"/>
</dbReference>
<dbReference type="Proteomes" id="UP000774000">
    <property type="component" value="Unassembled WGS sequence"/>
</dbReference>
<sequence length="317" mass="37904">MDQAQIQSLIDGDRVFNGIIVTDERDYHIKLKLNYNTDYLEKEKELYNIFLENRVKWRSINNPYIRKFFNVVISSYEDGVEELTEFEELNFNLEELESSMYTKYIPVWNIKEIYQDGEGFPMPAIDKIHYDHEVVLENLGFEHGYLVIPDEDNELISVKKIKDQTGDKLVITSDNEQSVEWKILQVIQKAEPWNEDFEFEVLTNQKKDEFMNKLMQKNYKSIKTFAEINRLAKSFQISDRIKLEEIEILAETPEHDYSYDFNYFIEDEIRLNSLKETMLLKFVGSQLDYLKYDLLSFVVSEIQMYFPEYLCKGVFKE</sequence>
<evidence type="ECO:0000313" key="1">
    <source>
        <dbReference type="EMBL" id="MBM7555615.1"/>
    </source>
</evidence>
<name>A0A938XUS0_9FIRM</name>
<dbReference type="AlphaFoldDB" id="A0A938XUS0"/>
<reference evidence="1" key="1">
    <citation type="submission" date="2021-01" db="EMBL/GenBank/DDBJ databases">
        <title>Genomic Encyclopedia of Type Strains, Phase IV (KMG-IV): sequencing the most valuable type-strain genomes for metagenomic binning, comparative biology and taxonomic classification.</title>
        <authorList>
            <person name="Goeker M."/>
        </authorList>
    </citation>
    <scope>NUCLEOTIDE SEQUENCE</scope>
    <source>
        <strain evidence="1">DSM 23230</strain>
    </source>
</reference>
<comment type="caution">
    <text evidence="1">The sequence shown here is derived from an EMBL/GenBank/DDBJ whole genome shotgun (WGS) entry which is preliminary data.</text>
</comment>
<accession>A0A938XUS0</accession>
<organism evidence="1 2">
    <name type="scientific">Halanaerobacter jeridensis</name>
    <dbReference type="NCBI Taxonomy" id="706427"/>
    <lineage>
        <taxon>Bacteria</taxon>
        <taxon>Bacillati</taxon>
        <taxon>Bacillota</taxon>
        <taxon>Clostridia</taxon>
        <taxon>Halanaerobiales</taxon>
        <taxon>Halobacteroidaceae</taxon>
        <taxon>Halanaerobacter</taxon>
    </lineage>
</organism>